<feature type="compositionally biased region" description="Polar residues" evidence="1">
    <location>
        <begin position="308"/>
        <end position="321"/>
    </location>
</feature>
<feature type="compositionally biased region" description="Polar residues" evidence="1">
    <location>
        <begin position="361"/>
        <end position="378"/>
    </location>
</feature>
<accession>A0A8H3TPQ0</accession>
<organism evidence="2 3">
    <name type="scientific">Naganishia liquefaciens</name>
    <dbReference type="NCBI Taxonomy" id="104408"/>
    <lineage>
        <taxon>Eukaryota</taxon>
        <taxon>Fungi</taxon>
        <taxon>Dikarya</taxon>
        <taxon>Basidiomycota</taxon>
        <taxon>Agaricomycotina</taxon>
        <taxon>Tremellomycetes</taxon>
        <taxon>Filobasidiales</taxon>
        <taxon>Filobasidiaceae</taxon>
        <taxon>Naganishia</taxon>
    </lineage>
</organism>
<feature type="region of interest" description="Disordered" evidence="1">
    <location>
        <begin position="432"/>
        <end position="451"/>
    </location>
</feature>
<evidence type="ECO:0000256" key="1">
    <source>
        <dbReference type="SAM" id="MobiDB-lite"/>
    </source>
</evidence>
<feature type="compositionally biased region" description="Polar residues" evidence="1">
    <location>
        <begin position="1"/>
        <end position="15"/>
    </location>
</feature>
<dbReference type="OrthoDB" id="2554322at2759"/>
<dbReference type="AlphaFoldDB" id="A0A8H3TPQ0"/>
<protein>
    <submittedName>
        <fullName evidence="2">Uncharacterized protein</fullName>
    </submittedName>
</protein>
<keyword evidence="3" id="KW-1185">Reference proteome</keyword>
<feature type="compositionally biased region" description="Polar residues" evidence="1">
    <location>
        <begin position="1042"/>
        <end position="1055"/>
    </location>
</feature>
<proteinExistence type="predicted"/>
<feature type="region of interest" description="Disordered" evidence="1">
    <location>
        <begin position="918"/>
        <end position="939"/>
    </location>
</feature>
<feature type="compositionally biased region" description="Polar residues" evidence="1">
    <location>
        <begin position="44"/>
        <end position="55"/>
    </location>
</feature>
<feature type="compositionally biased region" description="Low complexity" evidence="1">
    <location>
        <begin position="24"/>
        <end position="43"/>
    </location>
</feature>
<feature type="compositionally biased region" description="Polar residues" evidence="1">
    <location>
        <begin position="432"/>
        <end position="441"/>
    </location>
</feature>
<feature type="region of interest" description="Disordered" evidence="1">
    <location>
        <begin position="297"/>
        <end position="397"/>
    </location>
</feature>
<feature type="region of interest" description="Disordered" evidence="1">
    <location>
        <begin position="1038"/>
        <end position="1163"/>
    </location>
</feature>
<feature type="compositionally biased region" description="Low complexity" evidence="1">
    <location>
        <begin position="384"/>
        <end position="397"/>
    </location>
</feature>
<feature type="compositionally biased region" description="Polar residues" evidence="1">
    <location>
        <begin position="163"/>
        <end position="189"/>
    </location>
</feature>
<feature type="region of interest" description="Disordered" evidence="1">
    <location>
        <begin position="546"/>
        <end position="565"/>
    </location>
</feature>
<comment type="caution">
    <text evidence="2">The sequence shown here is derived from an EMBL/GenBank/DDBJ whole genome shotgun (WGS) entry which is preliminary data.</text>
</comment>
<reference evidence="2" key="1">
    <citation type="submission" date="2020-07" db="EMBL/GenBank/DDBJ databases">
        <title>Draft Genome Sequence of a Deep-Sea Yeast, Naganishia (Cryptococcus) liquefaciens strain N6.</title>
        <authorList>
            <person name="Han Y.W."/>
            <person name="Kajitani R."/>
            <person name="Morimoto H."/>
            <person name="Parhat M."/>
            <person name="Tsubouchi H."/>
            <person name="Bakenova O."/>
            <person name="Ogata M."/>
            <person name="Argunhan B."/>
            <person name="Aoki R."/>
            <person name="Kajiwara S."/>
            <person name="Itoh T."/>
            <person name="Iwasaki H."/>
        </authorList>
    </citation>
    <scope>NUCLEOTIDE SEQUENCE</scope>
    <source>
        <strain evidence="2">N6</strain>
    </source>
</reference>
<feature type="region of interest" description="Disordered" evidence="1">
    <location>
        <begin position="1"/>
        <end position="75"/>
    </location>
</feature>
<dbReference type="Proteomes" id="UP000620104">
    <property type="component" value="Unassembled WGS sequence"/>
</dbReference>
<feature type="compositionally biased region" description="Low complexity" evidence="1">
    <location>
        <begin position="1105"/>
        <end position="1124"/>
    </location>
</feature>
<evidence type="ECO:0000313" key="2">
    <source>
        <dbReference type="EMBL" id="GHJ85081.1"/>
    </source>
</evidence>
<feature type="compositionally biased region" description="Polar residues" evidence="1">
    <location>
        <begin position="926"/>
        <end position="939"/>
    </location>
</feature>
<feature type="compositionally biased region" description="Polar residues" evidence="1">
    <location>
        <begin position="705"/>
        <end position="732"/>
    </location>
</feature>
<gene>
    <name evidence="2" type="ORF">NliqN6_1483</name>
</gene>
<feature type="compositionally biased region" description="Polar residues" evidence="1">
    <location>
        <begin position="740"/>
        <end position="764"/>
    </location>
</feature>
<feature type="region of interest" description="Disordered" evidence="1">
    <location>
        <begin position="664"/>
        <end position="779"/>
    </location>
</feature>
<dbReference type="EMBL" id="BLZA01000010">
    <property type="protein sequence ID" value="GHJ85081.1"/>
    <property type="molecule type" value="Genomic_DNA"/>
</dbReference>
<feature type="compositionally biased region" description="Polar residues" evidence="1">
    <location>
        <begin position="136"/>
        <end position="147"/>
    </location>
</feature>
<name>A0A8H3TPQ0_9TREE</name>
<feature type="region of interest" description="Disordered" evidence="1">
    <location>
        <begin position="238"/>
        <end position="266"/>
    </location>
</feature>
<feature type="region of interest" description="Disordered" evidence="1">
    <location>
        <begin position="456"/>
        <end position="536"/>
    </location>
</feature>
<evidence type="ECO:0000313" key="3">
    <source>
        <dbReference type="Proteomes" id="UP000620104"/>
    </source>
</evidence>
<feature type="region of interest" description="Disordered" evidence="1">
    <location>
        <begin position="133"/>
        <end position="226"/>
    </location>
</feature>
<sequence>MSSLRSGMPTPTLTENWDDDFDFDPAPSAPSTSSSFMTSSSQSRLPRTLQSSEQDGLSGLPGGNKIQPRVVESWDDDFEYEPSDFNGHLKAIAKQNARVERMAPPTLSPALNSMESATCLKTATLCEHPAFRHQRSNTSLSSHSTARSTRRDRKRSSEFPLQPSRSSLNLERPQLVTSDFTSSNETSGGKSLDASTARRDTGMTPRTMRKMSKDRLSSQGAKEGSFMGRVTSIKRRISGSLSTGPAKNVADGHTPPASKAMLPPPVPLSAFRSSSHVNTLPTLGTAVAGLPKVSFDESRKLQKKRQMTPGSHSRPSRSQQDVVLGLPLSGNSRGSIDTISPSQSVGKIASSDSGSAALRSMDSSTGISTESRAVSPTNIPGRYPSSNFSSPSPSLASLASHAGSYGFHLPSPAAGSAYNMFGGALADLEPQRQVSGSSATSREVYPTSGSVRSVSVYGVRSSQTEEKQKPSGSHALNATLGETRPAPSATEMATKDDPATTSRNLKSDSQADRGGVGLGPPDSDADRPAVAAKAEATVSIPRVADASHKREYKAGQTSSQLPEDSTLARFRFGAKPPSANTQPAAIPRAPDHVVNTEEASSVPIADRSTVGKARLTLRRIGSISRRHSRKISDGWRAVSGHSTSPAKTLASTESSVIVPIMVKQGALNPPRTPKLSIESPRPDASSSPQLETRPAASPSFETFGRGTSTPPRKTTWSATRPLSMVQPGTSPSGAIPVTLRSLSQNDSPSASKIGSTTAQTSDTVSGGLRPDMYPRRNSLGDLKIPSRVVSAQKGLKEEIGAMKQFAAGVQDLKALMAQHTILQAKQERLGVIDSSLESEYAKWWSLADLLIQLGETGSLDGNPSGGLSNMDNAAADIRRERRITLAADKVLPSSHLLRLADDNIGSLTSSIMSATPPLSGSMKLLQPTTPSPASARTGSMWRASTGQDDFSSSQLEQLRAILDIPRLPTERNEEKSIGLPPIQTSASGQLPSALPNDTFKVHLERNSVSLEPPIIATKTVISYRRPSKSTMSTIRDLWRGSGESQRSVATTIQRETSTRQRARPSLGSIFRRSSSRATVELDTGNVKGTSKITQDLPTPAPALAPPSTAASDDASQSSSISDWDTPPPEDGPSTTIRPRLLDQRQPDLAKTCHASAANEKTITRSDSRKLLAALGRGHVESRDGISASSSPMRPEFQIPAFSPTLRDSAQVGPWEETSLTLTPASLPALVNKLKDVTAHCREHLDAASISLKARAEE</sequence>
<feature type="compositionally biased region" description="Polar residues" evidence="1">
    <location>
        <begin position="329"/>
        <end position="354"/>
    </location>
</feature>